<reference evidence="8 9" key="1">
    <citation type="journal article" date="2006" name="Nature">
        <title>Insights from the genome of the biotrophic fungal plant pathogen Ustilago maydis.</title>
        <authorList>
            <person name="Kamper J."/>
            <person name="Kahmann R."/>
            <person name="Bolker M."/>
            <person name="Ma L.J."/>
            <person name="Brefort T."/>
            <person name="Saville B.J."/>
            <person name="Banuett F."/>
            <person name="Kronstad J.W."/>
            <person name="Gold S.E."/>
            <person name="Muller O."/>
            <person name="Perlin M.H."/>
            <person name="Wosten H.A."/>
            <person name="de Vries R."/>
            <person name="Ruiz-Herrera J."/>
            <person name="Reynaga-Pena C.G."/>
            <person name="Snetselaar K."/>
            <person name="McCann M."/>
            <person name="Perez-Martin J."/>
            <person name="Feldbrugge M."/>
            <person name="Basse C.W."/>
            <person name="Steinberg G."/>
            <person name="Ibeas J.I."/>
            <person name="Holloman W."/>
            <person name="Guzman P."/>
            <person name="Farman M."/>
            <person name="Stajich J.E."/>
            <person name="Sentandreu R."/>
            <person name="Gonzalez-Prieto J.M."/>
            <person name="Kennell J.C."/>
            <person name="Molina L."/>
            <person name="Schirawski J."/>
            <person name="Mendoza-Mendoza A."/>
            <person name="Greilinger D."/>
            <person name="Munch K."/>
            <person name="Rossel N."/>
            <person name="Scherer M."/>
            <person name="Vranes M."/>
            <person name="Ladendorf O."/>
            <person name="Vincon V."/>
            <person name="Fuchs U."/>
            <person name="Sandrock B."/>
            <person name="Meng S."/>
            <person name="Ho E.C."/>
            <person name="Cahill M.J."/>
            <person name="Boyce K.J."/>
            <person name="Klose J."/>
            <person name="Klosterman S.J."/>
            <person name="Deelstra H.J."/>
            <person name="Ortiz-Castellanos L."/>
            <person name="Li W."/>
            <person name="Sanchez-Alonso P."/>
            <person name="Schreier P.H."/>
            <person name="Hauser-Hahn I."/>
            <person name="Vaupel M."/>
            <person name="Koopmann E."/>
            <person name="Friedrich G."/>
            <person name="Voss H."/>
            <person name="Schluter T."/>
            <person name="Margolis J."/>
            <person name="Platt D."/>
            <person name="Swimmer C."/>
            <person name="Gnirke A."/>
            <person name="Chen F."/>
            <person name="Vysotskaia V."/>
            <person name="Mannhaupt G."/>
            <person name="Guldener U."/>
            <person name="Munsterkotter M."/>
            <person name="Haase D."/>
            <person name="Oesterheld M."/>
            <person name="Mewes H.W."/>
            <person name="Mauceli E.W."/>
            <person name="DeCaprio D."/>
            <person name="Wade C.M."/>
            <person name="Butler J."/>
            <person name="Young S."/>
            <person name="Jaffe D.B."/>
            <person name="Calvo S."/>
            <person name="Nusbaum C."/>
            <person name="Galagan J."/>
            <person name="Birren B.W."/>
        </authorList>
    </citation>
    <scope>NUCLEOTIDE SEQUENCE [LARGE SCALE GENOMIC DNA]</scope>
    <source>
        <strain evidence="9">DSM 14603 / FGSC 9021 / UM521</strain>
    </source>
</reference>
<protein>
    <recommendedName>
        <fullName evidence="10">Uracil permease</fullName>
    </recommendedName>
</protein>
<evidence type="ECO:0000256" key="7">
    <source>
        <dbReference type="SAM" id="SignalP"/>
    </source>
</evidence>
<dbReference type="EMBL" id="CM003153">
    <property type="protein sequence ID" value="KIS67266.1"/>
    <property type="molecule type" value="Genomic_DNA"/>
</dbReference>
<feature type="transmembrane region" description="Helical" evidence="6">
    <location>
        <begin position="356"/>
        <end position="383"/>
    </location>
</feature>
<name>A0A0D1DTX6_MYCMD</name>
<gene>
    <name evidence="8" type="ORF">UMAG_11150</name>
</gene>
<keyword evidence="4 6" id="KW-1133">Transmembrane helix</keyword>
<evidence type="ECO:0000256" key="2">
    <source>
        <dbReference type="ARBA" id="ARBA00008974"/>
    </source>
</evidence>
<evidence type="ECO:0000313" key="9">
    <source>
        <dbReference type="Proteomes" id="UP000000561"/>
    </source>
</evidence>
<dbReference type="InterPro" id="IPR001248">
    <property type="entry name" value="Pur-cyt_permease"/>
</dbReference>
<feature type="transmembrane region" description="Helical" evidence="6">
    <location>
        <begin position="273"/>
        <end position="292"/>
    </location>
</feature>
<feature type="signal peptide" evidence="7">
    <location>
        <begin position="1"/>
        <end position="19"/>
    </location>
</feature>
<feature type="transmembrane region" description="Helical" evidence="6">
    <location>
        <begin position="208"/>
        <end position="228"/>
    </location>
</feature>
<feature type="transmembrane region" description="Helical" evidence="6">
    <location>
        <begin position="475"/>
        <end position="494"/>
    </location>
</feature>
<dbReference type="OrthoDB" id="2018619at2759"/>
<feature type="transmembrane region" description="Helical" evidence="6">
    <location>
        <begin position="500"/>
        <end position="523"/>
    </location>
</feature>
<dbReference type="Gene3D" id="1.10.4160.10">
    <property type="entry name" value="Hydantoin permease"/>
    <property type="match status" value="1"/>
</dbReference>
<keyword evidence="7" id="KW-0732">Signal</keyword>
<dbReference type="eggNOG" id="KOG2466">
    <property type="taxonomic scope" value="Eukaryota"/>
</dbReference>
<dbReference type="GeneID" id="23567066"/>
<dbReference type="Proteomes" id="UP000000561">
    <property type="component" value="Chromosome 14"/>
</dbReference>
<evidence type="ECO:0000256" key="1">
    <source>
        <dbReference type="ARBA" id="ARBA00004141"/>
    </source>
</evidence>
<evidence type="ECO:0000256" key="4">
    <source>
        <dbReference type="ARBA" id="ARBA00022989"/>
    </source>
</evidence>
<feature type="transmembrane region" description="Helical" evidence="6">
    <location>
        <begin position="395"/>
        <end position="415"/>
    </location>
</feature>
<evidence type="ECO:0000256" key="5">
    <source>
        <dbReference type="ARBA" id="ARBA00023136"/>
    </source>
</evidence>
<keyword evidence="5 6" id="KW-0472">Membrane</keyword>
<dbReference type="GO" id="GO:0005886">
    <property type="term" value="C:plasma membrane"/>
    <property type="evidence" value="ECO:0000318"/>
    <property type="project" value="GO_Central"/>
</dbReference>
<dbReference type="GO" id="GO:0015205">
    <property type="term" value="F:nucleobase transmembrane transporter activity"/>
    <property type="evidence" value="ECO:0000318"/>
    <property type="project" value="GO_Central"/>
</dbReference>
<evidence type="ECO:0000256" key="3">
    <source>
        <dbReference type="ARBA" id="ARBA00022692"/>
    </source>
</evidence>
<dbReference type="InParanoid" id="A0A0D1DTX6"/>
<dbReference type="Pfam" id="PF02133">
    <property type="entry name" value="Transp_cyt_pur"/>
    <property type="match status" value="1"/>
</dbReference>
<dbReference type="AlphaFoldDB" id="A0A0D1DTX6"/>
<dbReference type="PANTHER" id="PTHR30618">
    <property type="entry name" value="NCS1 FAMILY PURINE/PYRIMIDINE TRANSPORTER"/>
    <property type="match status" value="1"/>
</dbReference>
<proteinExistence type="inferred from homology"/>
<dbReference type="RefSeq" id="XP_011391193.1">
    <property type="nucleotide sequence ID" value="XM_011392891.1"/>
</dbReference>
<feature type="transmembrane region" description="Helical" evidence="6">
    <location>
        <begin position="313"/>
        <end position="336"/>
    </location>
</feature>
<keyword evidence="3 6" id="KW-0812">Transmembrane</keyword>
<feature type="transmembrane region" description="Helical" evidence="6">
    <location>
        <begin position="117"/>
        <end position="136"/>
    </location>
</feature>
<comment type="similarity">
    <text evidence="2">Belongs to the purine-cytosine permease (2.A.39) family.</text>
</comment>
<dbReference type="STRING" id="237631.A0A0D1DTX6"/>
<dbReference type="PANTHER" id="PTHR30618:SF0">
    <property type="entry name" value="PURINE-URACIL PERMEASE NCS1"/>
    <property type="match status" value="1"/>
</dbReference>
<accession>A0A0D1DTX6</accession>
<evidence type="ECO:0008006" key="10">
    <source>
        <dbReference type="Google" id="ProtNLM"/>
    </source>
</evidence>
<organism evidence="8 9">
    <name type="scientific">Mycosarcoma maydis</name>
    <name type="common">Corn smut fungus</name>
    <name type="synonym">Ustilago maydis</name>
    <dbReference type="NCBI Taxonomy" id="5270"/>
    <lineage>
        <taxon>Eukaryota</taxon>
        <taxon>Fungi</taxon>
        <taxon>Dikarya</taxon>
        <taxon>Basidiomycota</taxon>
        <taxon>Ustilaginomycotina</taxon>
        <taxon>Ustilaginomycetes</taxon>
        <taxon>Ustilaginales</taxon>
        <taxon>Ustilaginaceae</taxon>
        <taxon>Mycosarcoma</taxon>
    </lineage>
</organism>
<dbReference type="KEGG" id="uma:UMAG_11150"/>
<sequence>MGFLAALIYKLCSLRVVFFCQPFLRSPKPISSRLLPLENGFSSPPTQNGKLVDTYSSFQLRLSQETALDNHYLKPIPPKRRTWRAIDWISYWISDQFAPATWHLGASMAATGVTARAAIPAVFLGFLCVGFVMWAARVIGATYHIAFPVIIRAPWGIYLFPVAARAFLALMWLSILTVTGGHLTKQLLICLSPRFANIPNHLPDGANITSSGLLCFFMFWLVQTAITMIPVDKLKWLFRFKADICPTALIAIGVFRLYRTHGGGQLVRGPVTAGAWSIIVGLNAATTIYCTVAVNIADFTRFCKSVKPTWQQVLLLPITGTIPCACGFFVADYALTLHGEAAWDPAKLIGLWESRAWTLCGALVFLIATIGVNISANAISFATDAMAVCSAYIDIHRGCLIAGILAVFITPWNLVNSAQGFLNFLGAYGCWLGPISGISLVDYYLLGRQILDVQQLYKHPHGIFSYGKWGIHPRAYIAFATAFFPNLPGFMNAINPSISLVVPIYSFNWYFGFAVASVVYGLLCKHVWPLPKESLLDPCTRTKLTSGMTTRGM</sequence>
<feature type="transmembrane region" description="Helical" evidence="6">
    <location>
        <begin position="421"/>
        <end position="446"/>
    </location>
</feature>
<comment type="subcellular location">
    <subcellularLocation>
        <location evidence="1">Membrane</location>
        <topology evidence="1">Multi-pass membrane protein</topology>
    </subcellularLocation>
</comment>
<evidence type="ECO:0000313" key="8">
    <source>
        <dbReference type="EMBL" id="KIS67266.1"/>
    </source>
</evidence>
<dbReference type="GO" id="GO:0015851">
    <property type="term" value="P:nucleobase transport"/>
    <property type="evidence" value="ECO:0000318"/>
    <property type="project" value="GO_Central"/>
</dbReference>
<feature type="transmembrane region" description="Helical" evidence="6">
    <location>
        <begin position="240"/>
        <end position="258"/>
    </location>
</feature>
<feature type="transmembrane region" description="Helical" evidence="6">
    <location>
        <begin position="167"/>
        <end position="188"/>
    </location>
</feature>
<keyword evidence="9" id="KW-1185">Reference proteome</keyword>
<feature type="chain" id="PRO_5002240442" description="Uracil permease" evidence="7">
    <location>
        <begin position="20"/>
        <end position="553"/>
    </location>
</feature>
<dbReference type="VEuPathDB" id="FungiDB:UMAG_11150"/>
<dbReference type="InterPro" id="IPR045225">
    <property type="entry name" value="Uracil/uridine/allantoin_perm"/>
</dbReference>
<evidence type="ECO:0000256" key="6">
    <source>
        <dbReference type="SAM" id="Phobius"/>
    </source>
</evidence>